<dbReference type="FunFam" id="3.40.50.1240:FF:000065">
    <property type="entry name" value="Similar to histidine acid phosphatase"/>
    <property type="match status" value="1"/>
</dbReference>
<reference evidence="5 6" key="1">
    <citation type="submission" date="2019-04" db="EMBL/GenBank/DDBJ databases">
        <title>High contiguity whole genome sequence and gene annotation resource for two Venturia nashicola isolates.</title>
        <authorList>
            <person name="Prokchorchik M."/>
            <person name="Won K."/>
            <person name="Lee Y."/>
            <person name="Choi E.D."/>
            <person name="Segonzac C."/>
            <person name="Sohn K.H."/>
        </authorList>
    </citation>
    <scope>NUCLEOTIDE SEQUENCE [LARGE SCALE GENOMIC DNA]</scope>
    <source>
        <strain evidence="5 6">PRI2</strain>
    </source>
</reference>
<sequence>MRSLLLATTLSSAISAVSCYTFDPLQHLAGIAPYFEPEDPPLDPAPPQGCKVTRAAYLVRHAAIYANDFDYESYIEPFIQKLENTTVDWKTTRSLHFLSDWKSPIEDQDQEQLTLTGQLEAQKLGVQLSQRYLGFRAPAKVWTSTAERTVMSAESLIRGLVRKSNETKLIEVPEGKQEGADSLTPYSSCPAYSSSRGSDQSTAFAKIYTKPIIARFQSEAAAFNFTKNDIIGMQELCGYETVIRGKSPFCSLSLFTPDEWLGFEYMNDIMYHLNTGYGMTASGVIGFPWLNSTAGLLAASNSSTNQDLYVSFTHRELPPTVLVAMGLFNNSEFSGANNVNATMPTNTINHRRAWESSKILPFLTNIAMEKMQCDSFGYSAGEYYRVLVNQSPQSLPGCSDGPGESCSSSGFTNFVQERGAMFGGYSEKCGTASSYSNSTDTLSIYTS</sequence>
<evidence type="ECO:0000256" key="2">
    <source>
        <dbReference type="ARBA" id="ARBA00023180"/>
    </source>
</evidence>
<dbReference type="Proteomes" id="UP000298493">
    <property type="component" value="Unassembled WGS sequence"/>
</dbReference>
<evidence type="ECO:0000313" key="6">
    <source>
        <dbReference type="Proteomes" id="UP000298493"/>
    </source>
</evidence>
<feature type="disulfide bond" evidence="3">
    <location>
        <begin position="50"/>
        <end position="373"/>
    </location>
</feature>
<comment type="caution">
    <text evidence="5">The sequence shown here is derived from an EMBL/GenBank/DDBJ whole genome shotgun (WGS) entry which is preliminary data.</text>
</comment>
<dbReference type="PANTHER" id="PTHR20963:SF14">
    <property type="entry name" value="ACID PHOSPHATASE, PUTATIVE-RELATED"/>
    <property type="match status" value="1"/>
</dbReference>
<keyword evidence="6" id="KW-1185">Reference proteome</keyword>
<dbReference type="Gene3D" id="3.40.50.1240">
    <property type="entry name" value="Phosphoglycerate mutase-like"/>
    <property type="match status" value="1"/>
</dbReference>
<proteinExistence type="predicted"/>
<keyword evidence="3" id="KW-1015">Disulfide bond</keyword>
<dbReference type="InterPro" id="IPR029033">
    <property type="entry name" value="His_PPase_superfam"/>
</dbReference>
<dbReference type="EMBL" id="SNSC02000006">
    <property type="protein sequence ID" value="TID23417.1"/>
    <property type="molecule type" value="Genomic_DNA"/>
</dbReference>
<dbReference type="STRING" id="86259.A0A4Z1P3P6"/>
<accession>A0A4Z1P3P6</accession>
<dbReference type="InterPro" id="IPR016274">
    <property type="entry name" value="Histidine_acid_Pase_euk"/>
</dbReference>
<evidence type="ECO:0000256" key="1">
    <source>
        <dbReference type="ARBA" id="ARBA00022801"/>
    </source>
</evidence>
<dbReference type="PANTHER" id="PTHR20963">
    <property type="entry name" value="MULTIPLE INOSITOL POLYPHOSPHATE PHOSPHATASE-RELATED"/>
    <property type="match status" value="1"/>
</dbReference>
<gene>
    <name evidence="5" type="ORF">E6O75_ATG03053</name>
</gene>
<dbReference type="SUPFAM" id="SSF53254">
    <property type="entry name" value="Phosphoglycerate mutase-like"/>
    <property type="match status" value="1"/>
</dbReference>
<name>A0A4Z1P3P6_9PEZI</name>
<feature type="signal peptide" evidence="4">
    <location>
        <begin position="1"/>
        <end position="19"/>
    </location>
</feature>
<dbReference type="PROSITE" id="PS51257">
    <property type="entry name" value="PROKAR_LIPOPROTEIN"/>
    <property type="match status" value="1"/>
</dbReference>
<dbReference type="Pfam" id="PF00328">
    <property type="entry name" value="His_Phos_2"/>
    <property type="match status" value="1"/>
</dbReference>
<keyword evidence="1" id="KW-0378">Hydrolase</keyword>
<dbReference type="CDD" id="cd07061">
    <property type="entry name" value="HP_HAP_like"/>
    <property type="match status" value="1"/>
</dbReference>
<protein>
    <submittedName>
        <fullName evidence="5">Putative histidine acid phosphatase</fullName>
    </submittedName>
</protein>
<evidence type="ECO:0000256" key="4">
    <source>
        <dbReference type="SAM" id="SignalP"/>
    </source>
</evidence>
<evidence type="ECO:0000313" key="5">
    <source>
        <dbReference type="EMBL" id="TID23417.1"/>
    </source>
</evidence>
<feature type="chain" id="PRO_5021191752" evidence="4">
    <location>
        <begin position="20"/>
        <end position="447"/>
    </location>
</feature>
<dbReference type="GO" id="GO:0003993">
    <property type="term" value="F:acid phosphatase activity"/>
    <property type="evidence" value="ECO:0007669"/>
    <property type="project" value="TreeGrafter"/>
</dbReference>
<dbReference type="OrthoDB" id="6509975at2759"/>
<organism evidence="5 6">
    <name type="scientific">Venturia nashicola</name>
    <dbReference type="NCBI Taxonomy" id="86259"/>
    <lineage>
        <taxon>Eukaryota</taxon>
        <taxon>Fungi</taxon>
        <taxon>Dikarya</taxon>
        <taxon>Ascomycota</taxon>
        <taxon>Pezizomycotina</taxon>
        <taxon>Dothideomycetes</taxon>
        <taxon>Pleosporomycetidae</taxon>
        <taxon>Venturiales</taxon>
        <taxon>Venturiaceae</taxon>
        <taxon>Venturia</taxon>
    </lineage>
</organism>
<dbReference type="GO" id="GO:0009277">
    <property type="term" value="C:fungal-type cell wall"/>
    <property type="evidence" value="ECO:0007669"/>
    <property type="project" value="TreeGrafter"/>
</dbReference>
<keyword evidence="4" id="KW-0732">Signal</keyword>
<evidence type="ECO:0000256" key="3">
    <source>
        <dbReference type="PIRSR" id="PIRSR000894-2"/>
    </source>
</evidence>
<feature type="disulfide bond" evidence="3">
    <location>
        <begin position="398"/>
        <end position="406"/>
    </location>
</feature>
<dbReference type="AlphaFoldDB" id="A0A4Z1P3P6"/>
<feature type="disulfide bond" evidence="3">
    <location>
        <begin position="237"/>
        <end position="250"/>
    </location>
</feature>
<dbReference type="PIRSF" id="PIRSF000894">
    <property type="entry name" value="Acid_phosphatase"/>
    <property type="match status" value="1"/>
</dbReference>
<keyword evidence="2" id="KW-0325">Glycoprotein</keyword>
<dbReference type="InterPro" id="IPR000560">
    <property type="entry name" value="His_Pase_clade-2"/>
</dbReference>